<keyword evidence="10" id="KW-1185">Reference proteome</keyword>
<dbReference type="PROSITE" id="PS50893">
    <property type="entry name" value="ABC_TRANSPORTER_2"/>
    <property type="match status" value="1"/>
</dbReference>
<keyword evidence="7" id="KW-0472">Membrane</keyword>
<dbReference type="Gene3D" id="3.40.50.300">
    <property type="entry name" value="P-loop containing nucleotide triphosphate hydrolases"/>
    <property type="match status" value="1"/>
</dbReference>
<dbReference type="RefSeq" id="WP_267655814.1">
    <property type="nucleotide sequence ID" value="NZ_JAOVZR010000001.1"/>
</dbReference>
<dbReference type="SMART" id="SM00382">
    <property type="entry name" value="AAA"/>
    <property type="match status" value="1"/>
</dbReference>
<reference evidence="9" key="1">
    <citation type="submission" date="2022-10" db="EMBL/GenBank/DDBJ databases">
        <title>Hoeflea sp. G2-23, isolated from marine algae.</title>
        <authorList>
            <person name="Kristyanto S."/>
            <person name="Kim J.M."/>
            <person name="Jeon C.O."/>
        </authorList>
    </citation>
    <scope>NUCLEOTIDE SEQUENCE</scope>
    <source>
        <strain evidence="9">G2-23</strain>
    </source>
</reference>
<evidence type="ECO:0000256" key="1">
    <source>
        <dbReference type="ARBA" id="ARBA00004417"/>
    </source>
</evidence>
<dbReference type="PANTHER" id="PTHR43297">
    <property type="entry name" value="OLIGOPEPTIDE TRANSPORT ATP-BINDING PROTEIN APPD"/>
    <property type="match status" value="1"/>
</dbReference>
<organism evidence="9 10">
    <name type="scientific">Hoeflea algicola</name>
    <dbReference type="NCBI Taxonomy" id="2983763"/>
    <lineage>
        <taxon>Bacteria</taxon>
        <taxon>Pseudomonadati</taxon>
        <taxon>Pseudomonadota</taxon>
        <taxon>Alphaproteobacteria</taxon>
        <taxon>Hyphomicrobiales</taxon>
        <taxon>Rhizobiaceae</taxon>
        <taxon>Hoeflea</taxon>
    </lineage>
</organism>
<comment type="similarity">
    <text evidence="2">Belongs to the ABC transporter superfamily.</text>
</comment>
<evidence type="ECO:0000256" key="7">
    <source>
        <dbReference type="ARBA" id="ARBA00023136"/>
    </source>
</evidence>
<evidence type="ECO:0000256" key="4">
    <source>
        <dbReference type="ARBA" id="ARBA00022475"/>
    </source>
</evidence>
<evidence type="ECO:0000259" key="8">
    <source>
        <dbReference type="PROSITE" id="PS50893"/>
    </source>
</evidence>
<dbReference type="Pfam" id="PF00005">
    <property type="entry name" value="ABC_tran"/>
    <property type="match status" value="1"/>
</dbReference>
<dbReference type="PANTHER" id="PTHR43297:SF2">
    <property type="entry name" value="DIPEPTIDE TRANSPORT ATP-BINDING PROTEIN DPPD"/>
    <property type="match status" value="1"/>
</dbReference>
<sequence>MNGSHTPPPLLEVEDLTVSFHGLNIVKNLSFTLSPGEILGIVGESGSGKSMTALSIMGLLPRNGVVTASALRLNGEDLTNASESRLEELRGASMGMIFQEPMTALNPVLTIGDQIMETVRRHLKVGRREARERSIEALRRVGIPSPEQRIDDYPHRLSGGMRQRVMIAMALMCQPKLLIADEPTTALDVTVQAQILDLMLDLQAEYKMGIILISHDLGVVSAFTDRVLIMYLGQVLEDASADAMFNNPLHPYTEGLLASIPPVDHDEERLQAIKGSVPPIFDQPPGCRFEPRCNYARPVCATAVPALVDCGQSHRAACIRNTGYQFTQVKP</sequence>
<name>A0ABT3ZF04_9HYPH</name>
<dbReference type="InterPro" id="IPR050388">
    <property type="entry name" value="ABC_Ni/Peptide_Import"/>
</dbReference>
<feature type="domain" description="ABC transporter" evidence="8">
    <location>
        <begin position="11"/>
        <end position="257"/>
    </location>
</feature>
<evidence type="ECO:0000256" key="5">
    <source>
        <dbReference type="ARBA" id="ARBA00022741"/>
    </source>
</evidence>
<dbReference type="InterPro" id="IPR003439">
    <property type="entry name" value="ABC_transporter-like_ATP-bd"/>
</dbReference>
<comment type="subcellular location">
    <subcellularLocation>
        <location evidence="1">Cell inner membrane</location>
        <topology evidence="1">Peripheral membrane protein</topology>
    </subcellularLocation>
</comment>
<dbReference type="InterPro" id="IPR003593">
    <property type="entry name" value="AAA+_ATPase"/>
</dbReference>
<evidence type="ECO:0000256" key="2">
    <source>
        <dbReference type="ARBA" id="ARBA00005417"/>
    </source>
</evidence>
<dbReference type="SUPFAM" id="SSF52540">
    <property type="entry name" value="P-loop containing nucleoside triphosphate hydrolases"/>
    <property type="match status" value="1"/>
</dbReference>
<dbReference type="InterPro" id="IPR017871">
    <property type="entry name" value="ABC_transporter-like_CS"/>
</dbReference>
<keyword evidence="4" id="KW-1003">Cell membrane</keyword>
<keyword evidence="3" id="KW-0813">Transport</keyword>
<dbReference type="NCBIfam" id="TIGR01727">
    <property type="entry name" value="oligo_HPY"/>
    <property type="match status" value="1"/>
</dbReference>
<dbReference type="Proteomes" id="UP001073227">
    <property type="component" value="Unassembled WGS sequence"/>
</dbReference>
<dbReference type="EMBL" id="JAOVZR010000001">
    <property type="protein sequence ID" value="MCY0150380.1"/>
    <property type="molecule type" value="Genomic_DNA"/>
</dbReference>
<evidence type="ECO:0000256" key="6">
    <source>
        <dbReference type="ARBA" id="ARBA00022840"/>
    </source>
</evidence>
<dbReference type="Pfam" id="PF08352">
    <property type="entry name" value="oligo_HPY"/>
    <property type="match status" value="1"/>
</dbReference>
<dbReference type="CDD" id="cd03257">
    <property type="entry name" value="ABC_NikE_OppD_transporters"/>
    <property type="match status" value="1"/>
</dbReference>
<protein>
    <submittedName>
        <fullName evidence="9">ABC transporter ATP-binding protein</fullName>
    </submittedName>
</protein>
<dbReference type="InterPro" id="IPR027417">
    <property type="entry name" value="P-loop_NTPase"/>
</dbReference>
<evidence type="ECO:0000313" key="10">
    <source>
        <dbReference type="Proteomes" id="UP001073227"/>
    </source>
</evidence>
<proteinExistence type="inferred from homology"/>
<evidence type="ECO:0000313" key="9">
    <source>
        <dbReference type="EMBL" id="MCY0150380.1"/>
    </source>
</evidence>
<accession>A0ABT3ZF04</accession>
<comment type="caution">
    <text evidence="9">The sequence shown here is derived from an EMBL/GenBank/DDBJ whole genome shotgun (WGS) entry which is preliminary data.</text>
</comment>
<keyword evidence="6 9" id="KW-0067">ATP-binding</keyword>
<dbReference type="InterPro" id="IPR013563">
    <property type="entry name" value="Oligopep_ABC_C"/>
</dbReference>
<gene>
    <name evidence="9" type="ORF">OEG84_22395</name>
</gene>
<keyword evidence="5" id="KW-0547">Nucleotide-binding</keyword>
<evidence type="ECO:0000256" key="3">
    <source>
        <dbReference type="ARBA" id="ARBA00022448"/>
    </source>
</evidence>
<dbReference type="PROSITE" id="PS00211">
    <property type="entry name" value="ABC_TRANSPORTER_1"/>
    <property type="match status" value="1"/>
</dbReference>
<dbReference type="GO" id="GO:0005524">
    <property type="term" value="F:ATP binding"/>
    <property type="evidence" value="ECO:0007669"/>
    <property type="project" value="UniProtKB-KW"/>
</dbReference>